<reference evidence="3 4" key="1">
    <citation type="submission" date="2020-06" db="EMBL/GenBank/DDBJ databases">
        <title>Genome mining for natural products.</title>
        <authorList>
            <person name="Zhang B."/>
            <person name="Shi J."/>
            <person name="Ge H."/>
        </authorList>
    </citation>
    <scope>NUCLEOTIDE SEQUENCE [LARGE SCALE GENOMIC DNA]</scope>
    <source>
        <strain evidence="3 4">NA00687</strain>
    </source>
</reference>
<feature type="region of interest" description="Disordered" evidence="1">
    <location>
        <begin position="142"/>
        <end position="161"/>
    </location>
</feature>
<dbReference type="RefSeq" id="WP_176163597.1">
    <property type="nucleotide sequence ID" value="NZ_CP054929.1"/>
</dbReference>
<dbReference type="AlphaFoldDB" id="A0A7H8NBK5"/>
<dbReference type="EMBL" id="CP054929">
    <property type="protein sequence ID" value="QKW51890.1"/>
    <property type="molecule type" value="Genomic_DNA"/>
</dbReference>
<gene>
    <name evidence="3" type="ORF">HUT08_22785</name>
</gene>
<dbReference type="Proteomes" id="UP000509303">
    <property type="component" value="Chromosome"/>
</dbReference>
<organism evidence="3 4">
    <name type="scientific">Streptomyces buecherae</name>
    <dbReference type="NCBI Taxonomy" id="2763006"/>
    <lineage>
        <taxon>Bacteria</taxon>
        <taxon>Bacillati</taxon>
        <taxon>Actinomycetota</taxon>
        <taxon>Actinomycetes</taxon>
        <taxon>Kitasatosporales</taxon>
        <taxon>Streptomycetaceae</taxon>
        <taxon>Streptomyces</taxon>
    </lineage>
</organism>
<evidence type="ECO:0000313" key="3">
    <source>
        <dbReference type="EMBL" id="QKW51890.1"/>
    </source>
</evidence>
<accession>A0A7H8NBK5</accession>
<feature type="transmembrane region" description="Helical" evidence="2">
    <location>
        <begin position="79"/>
        <end position="97"/>
    </location>
</feature>
<evidence type="ECO:0000313" key="4">
    <source>
        <dbReference type="Proteomes" id="UP000509303"/>
    </source>
</evidence>
<protein>
    <submittedName>
        <fullName evidence="3">Uncharacterized protein</fullName>
    </submittedName>
</protein>
<feature type="transmembrane region" description="Helical" evidence="2">
    <location>
        <begin position="54"/>
        <end position="74"/>
    </location>
</feature>
<keyword evidence="2" id="KW-0472">Membrane</keyword>
<keyword evidence="4" id="KW-1185">Reference proteome</keyword>
<keyword evidence="2" id="KW-1133">Transmembrane helix</keyword>
<feature type="region of interest" description="Disordered" evidence="1">
    <location>
        <begin position="194"/>
        <end position="380"/>
    </location>
</feature>
<feature type="compositionally biased region" description="Basic and acidic residues" evidence="1">
    <location>
        <begin position="200"/>
        <end position="213"/>
    </location>
</feature>
<evidence type="ECO:0000256" key="1">
    <source>
        <dbReference type="SAM" id="MobiDB-lite"/>
    </source>
</evidence>
<proteinExistence type="predicted"/>
<feature type="transmembrane region" description="Helical" evidence="2">
    <location>
        <begin position="117"/>
        <end position="136"/>
    </location>
</feature>
<feature type="compositionally biased region" description="Low complexity" evidence="1">
    <location>
        <begin position="253"/>
        <end position="278"/>
    </location>
</feature>
<name>A0A7H8NBK5_9ACTN</name>
<sequence length="380" mass="38331">MVRNVFGSLIALIGATAVVWSPFRAWYDGRHGRDVRVDDLFGGLDGGRGVEVSLLRSLFLPMACAALISVVGLLLRSRLLVALAGLVALGFTVLWMVRQGQAAGSLTVDGEGNGLGLGVAGALGGSILLLIAAALMSGRPSRRGRHALTGERADETYGGYGAYPGPGPGGYGGPPPAAGPGGGYGAGAGTGAGYGAGHGRPGERRPGGARDGEPPLPAGYAAGSFQRDPHEPEAYPRDLYAPRPQPAPRGPEARAGARPPYATGTGAGASASGAPTPRVTWPAAPEAEREDKTIEMPPVTDDTPAPGQPSTGHRSPAPGAPDQGRDAGPPPGGAPSYDTGDGPSRGGPETAPWPGPAAPAESDTERTLPQPVRREDDETP</sequence>
<keyword evidence="2" id="KW-0812">Transmembrane</keyword>
<feature type="compositionally biased region" description="Basic and acidic residues" evidence="1">
    <location>
        <begin position="227"/>
        <end position="236"/>
    </location>
</feature>
<evidence type="ECO:0000256" key="2">
    <source>
        <dbReference type="SAM" id="Phobius"/>
    </source>
</evidence>